<evidence type="ECO:0000256" key="7">
    <source>
        <dbReference type="SAM" id="MobiDB-lite"/>
    </source>
</evidence>
<feature type="domain" description="Zn(2)-C6 fungal-type" evidence="8">
    <location>
        <begin position="34"/>
        <end position="63"/>
    </location>
</feature>
<dbReference type="OrthoDB" id="2593732at2759"/>
<dbReference type="PROSITE" id="PS50048">
    <property type="entry name" value="ZN2_CY6_FUNGAL_2"/>
    <property type="match status" value="1"/>
</dbReference>
<dbReference type="Proteomes" id="UP000326198">
    <property type="component" value="Unassembled WGS sequence"/>
</dbReference>
<dbReference type="AlphaFoldDB" id="A0A5N7B0X3"/>
<dbReference type="InterPro" id="IPR001138">
    <property type="entry name" value="Zn2Cys6_DnaBD"/>
</dbReference>
<dbReference type="PANTHER" id="PTHR47256">
    <property type="entry name" value="ZN(II)2CYS6 TRANSCRIPTION FACTOR (EUROFUNG)-RELATED"/>
    <property type="match status" value="1"/>
</dbReference>
<keyword evidence="10" id="KW-1185">Reference proteome</keyword>
<evidence type="ECO:0000256" key="2">
    <source>
        <dbReference type="ARBA" id="ARBA00023015"/>
    </source>
</evidence>
<evidence type="ECO:0000256" key="4">
    <source>
        <dbReference type="ARBA" id="ARBA00023163"/>
    </source>
</evidence>
<reference evidence="9 10" key="1">
    <citation type="submission" date="2019-04" db="EMBL/GenBank/DDBJ databases">
        <title>Friends and foes A comparative genomics studyof 23 Aspergillus species from section Flavi.</title>
        <authorList>
            <consortium name="DOE Joint Genome Institute"/>
            <person name="Kjaerbolling I."/>
            <person name="Vesth T."/>
            <person name="Frisvad J.C."/>
            <person name="Nybo J.L."/>
            <person name="Theobald S."/>
            <person name="Kildgaard S."/>
            <person name="Isbrandt T."/>
            <person name="Kuo A."/>
            <person name="Sato A."/>
            <person name="Lyhne E.K."/>
            <person name="Kogle M.E."/>
            <person name="Wiebenga A."/>
            <person name="Kun R.S."/>
            <person name="Lubbers R.J."/>
            <person name="Makela M.R."/>
            <person name="Barry K."/>
            <person name="Chovatia M."/>
            <person name="Clum A."/>
            <person name="Daum C."/>
            <person name="Haridas S."/>
            <person name="He G."/>
            <person name="LaButti K."/>
            <person name="Lipzen A."/>
            <person name="Mondo S."/>
            <person name="Riley R."/>
            <person name="Salamov A."/>
            <person name="Simmons B.A."/>
            <person name="Magnuson J.K."/>
            <person name="Henrissat B."/>
            <person name="Mortensen U.H."/>
            <person name="Larsen T.O."/>
            <person name="Devries R.P."/>
            <person name="Grigoriev I.V."/>
            <person name="Machida M."/>
            <person name="Baker S.E."/>
            <person name="Andersen M.R."/>
        </authorList>
    </citation>
    <scope>NUCLEOTIDE SEQUENCE [LARGE SCALE GENOMIC DNA]</scope>
    <source>
        <strain evidence="9 10">IBT 29228</strain>
    </source>
</reference>
<dbReference type="PROSITE" id="PS00463">
    <property type="entry name" value="ZN2_CY6_FUNGAL_1"/>
    <property type="match status" value="1"/>
</dbReference>
<dbReference type="InterPro" id="IPR007219">
    <property type="entry name" value="XnlR_reg_dom"/>
</dbReference>
<evidence type="ECO:0000256" key="6">
    <source>
        <dbReference type="SAM" id="Coils"/>
    </source>
</evidence>
<protein>
    <submittedName>
        <fullName evidence="9">C6 transcription factor</fullName>
    </submittedName>
</protein>
<dbReference type="GO" id="GO:0006351">
    <property type="term" value="P:DNA-templated transcription"/>
    <property type="evidence" value="ECO:0007669"/>
    <property type="project" value="InterPro"/>
</dbReference>
<dbReference type="GO" id="GO:0000981">
    <property type="term" value="F:DNA-binding transcription factor activity, RNA polymerase II-specific"/>
    <property type="evidence" value="ECO:0007669"/>
    <property type="project" value="InterPro"/>
</dbReference>
<dbReference type="Pfam" id="PF04082">
    <property type="entry name" value="Fungal_trans"/>
    <property type="match status" value="1"/>
</dbReference>
<organism evidence="9 10">
    <name type="scientific">Aspergillus bertholletiae</name>
    <dbReference type="NCBI Taxonomy" id="1226010"/>
    <lineage>
        <taxon>Eukaryota</taxon>
        <taxon>Fungi</taxon>
        <taxon>Dikarya</taxon>
        <taxon>Ascomycota</taxon>
        <taxon>Pezizomycotina</taxon>
        <taxon>Eurotiomycetes</taxon>
        <taxon>Eurotiomycetidae</taxon>
        <taxon>Eurotiales</taxon>
        <taxon>Aspergillaceae</taxon>
        <taxon>Aspergillus</taxon>
        <taxon>Aspergillus subgen. Circumdati</taxon>
    </lineage>
</organism>
<dbReference type="GO" id="GO:0009893">
    <property type="term" value="P:positive regulation of metabolic process"/>
    <property type="evidence" value="ECO:0007669"/>
    <property type="project" value="UniProtKB-ARBA"/>
</dbReference>
<evidence type="ECO:0000313" key="10">
    <source>
        <dbReference type="Proteomes" id="UP000326198"/>
    </source>
</evidence>
<evidence type="ECO:0000313" key="9">
    <source>
        <dbReference type="EMBL" id="KAE8375266.1"/>
    </source>
</evidence>
<keyword evidence="6" id="KW-0175">Coiled coil</keyword>
<name>A0A5N7B0X3_9EURO</name>
<dbReference type="CDD" id="cd00067">
    <property type="entry name" value="GAL4"/>
    <property type="match status" value="1"/>
</dbReference>
<sequence>MSIMTDPKRRLAPALPGTPGSNDAHPRRKNVGTACSACKARKLKCTGTAPCANCVKSRLECTLDQTLDKRRRGALKRKIDQLEEKEDILFRLVSVLRESGNRSTIPLLNLIRSNASLPEIQYYLNHQVTESELALVPELIEVSHEVQRLQEADSRSVRRILDAKRLSDQPLFQVPAKPWTSVVSDNDFVSHLISLWFTWFHPFANWLDRDRFVYDMQVGLLGAKYCSPFLVNAILAYACTYSDYPEAYAVPGDVSSKGAHFYDEAKRLLDKEEGRISLPTVQGIGVFWVRACMIGQDRQAWIYRNQLVYSANELSQKYTVLTSKASEDEPRMAQVVNHTSWGLFNSATTHALLYEKTPNTKPPQQPYFLPVNHEPNQQEWQPYPTPADGTPSHSTCLFNELCTLNVIAYDVADFYFRKEAPRSRPHLEQKTSEFHGRLNEWVGRLPQCVKTGNDTELPHILCLHMYYHAILITIYNPHRLSRETPIPYPKHDTISPAQALGICLSSARNIGHWMQMYRTTWGLEYMPIFNTQWIQTALFILLENLEKADNCEAFIILSIAAKAFSRRFEKAKRLLRSLQDTARDLKINLPVEVAPLFTGIDDQWPLYPMRIKEETSDTVTYDS</sequence>
<evidence type="ECO:0000259" key="8">
    <source>
        <dbReference type="PROSITE" id="PS50048"/>
    </source>
</evidence>
<dbReference type="SUPFAM" id="SSF57701">
    <property type="entry name" value="Zn2/Cys6 DNA-binding domain"/>
    <property type="match status" value="1"/>
</dbReference>
<dbReference type="InterPro" id="IPR036864">
    <property type="entry name" value="Zn2-C6_fun-type_DNA-bd_sf"/>
</dbReference>
<dbReference type="GO" id="GO:0003677">
    <property type="term" value="F:DNA binding"/>
    <property type="evidence" value="ECO:0007669"/>
    <property type="project" value="UniProtKB-KW"/>
</dbReference>
<dbReference type="EMBL" id="ML736264">
    <property type="protein sequence ID" value="KAE8375266.1"/>
    <property type="molecule type" value="Genomic_DNA"/>
</dbReference>
<dbReference type="CDD" id="cd12148">
    <property type="entry name" value="fungal_TF_MHR"/>
    <property type="match status" value="1"/>
</dbReference>
<dbReference type="Gene3D" id="4.10.240.10">
    <property type="entry name" value="Zn(2)-C6 fungal-type DNA-binding domain"/>
    <property type="match status" value="1"/>
</dbReference>
<proteinExistence type="predicted"/>
<accession>A0A5N7B0X3</accession>
<keyword evidence="1" id="KW-0479">Metal-binding</keyword>
<keyword evidence="2" id="KW-0805">Transcription regulation</keyword>
<keyword evidence="5" id="KW-0539">Nucleus</keyword>
<dbReference type="Pfam" id="PF00172">
    <property type="entry name" value="Zn_clus"/>
    <property type="match status" value="1"/>
</dbReference>
<evidence type="ECO:0000256" key="3">
    <source>
        <dbReference type="ARBA" id="ARBA00023125"/>
    </source>
</evidence>
<feature type="coiled-coil region" evidence="6">
    <location>
        <begin position="561"/>
        <end position="588"/>
    </location>
</feature>
<dbReference type="InterPro" id="IPR053187">
    <property type="entry name" value="Notoamide_regulator"/>
</dbReference>
<keyword evidence="3" id="KW-0238">DNA-binding</keyword>
<dbReference type="PANTHER" id="PTHR47256:SF1">
    <property type="entry name" value="ZN(II)2CYS6 TRANSCRIPTION FACTOR (EUROFUNG)"/>
    <property type="match status" value="1"/>
</dbReference>
<evidence type="ECO:0000256" key="5">
    <source>
        <dbReference type="ARBA" id="ARBA00023242"/>
    </source>
</evidence>
<feature type="region of interest" description="Disordered" evidence="7">
    <location>
        <begin position="1"/>
        <end position="29"/>
    </location>
</feature>
<dbReference type="GO" id="GO:0008270">
    <property type="term" value="F:zinc ion binding"/>
    <property type="evidence" value="ECO:0007669"/>
    <property type="project" value="InterPro"/>
</dbReference>
<gene>
    <name evidence="9" type="ORF">BDV26DRAFT_268191</name>
</gene>
<evidence type="ECO:0000256" key="1">
    <source>
        <dbReference type="ARBA" id="ARBA00022723"/>
    </source>
</evidence>
<keyword evidence="4" id="KW-0804">Transcription</keyword>
<dbReference type="SMART" id="SM00066">
    <property type="entry name" value="GAL4"/>
    <property type="match status" value="1"/>
</dbReference>